<accession>A0A1I7A9U5</accession>
<sequence>MNQDTFIPFSAVSQKWLEEKFNKLEEKIANMSSGDSDKSIKNEWLSLQEFMEATGVKSHYSISKMESVSESRGEEFRSMFRGKRRFIHQREVERFYAGEFEN</sequence>
<evidence type="ECO:0000313" key="2">
    <source>
        <dbReference type="Proteomes" id="UP000199673"/>
    </source>
</evidence>
<evidence type="ECO:0008006" key="3">
    <source>
        <dbReference type="Google" id="ProtNLM"/>
    </source>
</evidence>
<dbReference type="RefSeq" id="WP_091692320.1">
    <property type="nucleotide sequence ID" value="NZ_FPBF01000002.1"/>
</dbReference>
<evidence type="ECO:0000313" key="1">
    <source>
        <dbReference type="EMBL" id="SFT71745.1"/>
    </source>
</evidence>
<dbReference type="Proteomes" id="UP000199673">
    <property type="component" value="Unassembled WGS sequence"/>
</dbReference>
<dbReference type="STRING" id="305507.SAMN04489724_1792"/>
<dbReference type="OrthoDB" id="825683at2"/>
<protein>
    <recommendedName>
        <fullName evidence="3">Helix-turn-helix domain-containing protein</fullName>
    </recommendedName>
</protein>
<name>A0A1I7A9U5_9BACT</name>
<organism evidence="1 2">
    <name type="scientific">Algoriphagus locisalis</name>
    <dbReference type="NCBI Taxonomy" id="305507"/>
    <lineage>
        <taxon>Bacteria</taxon>
        <taxon>Pseudomonadati</taxon>
        <taxon>Bacteroidota</taxon>
        <taxon>Cytophagia</taxon>
        <taxon>Cytophagales</taxon>
        <taxon>Cyclobacteriaceae</taxon>
        <taxon>Algoriphagus</taxon>
    </lineage>
</organism>
<keyword evidence="2" id="KW-1185">Reference proteome</keyword>
<dbReference type="AlphaFoldDB" id="A0A1I7A9U5"/>
<proteinExistence type="predicted"/>
<dbReference type="EMBL" id="FPBF01000002">
    <property type="protein sequence ID" value="SFT71745.1"/>
    <property type="molecule type" value="Genomic_DNA"/>
</dbReference>
<gene>
    <name evidence="1" type="ORF">SAMN04489724_1792</name>
</gene>
<reference evidence="2" key="1">
    <citation type="submission" date="2016-10" db="EMBL/GenBank/DDBJ databases">
        <authorList>
            <person name="Varghese N."/>
            <person name="Submissions S."/>
        </authorList>
    </citation>
    <scope>NUCLEOTIDE SEQUENCE [LARGE SCALE GENOMIC DNA]</scope>
    <source>
        <strain evidence="2">DSM 23445</strain>
    </source>
</reference>